<evidence type="ECO:0000256" key="8">
    <source>
        <dbReference type="SAM" id="Phobius"/>
    </source>
</evidence>
<evidence type="ECO:0000256" key="2">
    <source>
        <dbReference type="ARBA" id="ARBA00007776"/>
    </source>
</evidence>
<name>A0A0F6W0T5_9BACT</name>
<evidence type="ECO:0000313" key="9">
    <source>
        <dbReference type="EMBL" id="AKF04600.1"/>
    </source>
</evidence>
<dbReference type="NCBIfam" id="TIGR03426">
    <property type="entry name" value="shape_MreD"/>
    <property type="match status" value="1"/>
</dbReference>
<reference evidence="9 10" key="1">
    <citation type="submission" date="2015-03" db="EMBL/GenBank/DDBJ databases">
        <title>Genome assembly of Sandaracinus amylolyticus DSM 53668.</title>
        <authorList>
            <person name="Sharma G."/>
            <person name="Subramanian S."/>
        </authorList>
    </citation>
    <scope>NUCLEOTIDE SEQUENCE [LARGE SCALE GENOMIC DNA]</scope>
    <source>
        <strain evidence="9 10">DSM 53668</strain>
    </source>
</reference>
<proteinExistence type="inferred from homology"/>
<accession>A0A0F6W0T5</accession>
<feature type="transmembrane region" description="Helical" evidence="8">
    <location>
        <begin position="100"/>
        <end position="125"/>
    </location>
</feature>
<keyword evidence="5" id="KW-0133">Cell shape</keyword>
<dbReference type="GO" id="GO:0005886">
    <property type="term" value="C:plasma membrane"/>
    <property type="evidence" value="ECO:0007669"/>
    <property type="project" value="UniProtKB-SubCell"/>
</dbReference>
<evidence type="ECO:0000256" key="6">
    <source>
        <dbReference type="ARBA" id="ARBA00022989"/>
    </source>
</evidence>
<keyword evidence="6 8" id="KW-1133">Transmembrane helix</keyword>
<dbReference type="EMBL" id="CP011125">
    <property type="protein sequence ID" value="AKF04600.1"/>
    <property type="molecule type" value="Genomic_DNA"/>
</dbReference>
<comment type="subcellular location">
    <subcellularLocation>
        <location evidence="1">Cell membrane</location>
        <topology evidence="1">Multi-pass membrane protein</topology>
    </subcellularLocation>
</comment>
<keyword evidence="3" id="KW-1003">Cell membrane</keyword>
<keyword evidence="4 8" id="KW-0812">Transmembrane</keyword>
<evidence type="ECO:0000256" key="3">
    <source>
        <dbReference type="ARBA" id="ARBA00022475"/>
    </source>
</evidence>
<organism evidence="9 10">
    <name type="scientific">Sandaracinus amylolyticus</name>
    <dbReference type="NCBI Taxonomy" id="927083"/>
    <lineage>
        <taxon>Bacteria</taxon>
        <taxon>Pseudomonadati</taxon>
        <taxon>Myxococcota</taxon>
        <taxon>Polyangia</taxon>
        <taxon>Polyangiales</taxon>
        <taxon>Sandaracinaceae</taxon>
        <taxon>Sandaracinus</taxon>
    </lineage>
</organism>
<keyword evidence="7 8" id="KW-0472">Membrane</keyword>
<dbReference type="AlphaFoldDB" id="A0A0F6W0T5"/>
<gene>
    <name evidence="9" type="ORF">DB32_001749</name>
</gene>
<evidence type="ECO:0000256" key="1">
    <source>
        <dbReference type="ARBA" id="ARBA00004651"/>
    </source>
</evidence>
<comment type="similarity">
    <text evidence="2">Belongs to the MreD family.</text>
</comment>
<dbReference type="InterPro" id="IPR007227">
    <property type="entry name" value="Cell_shape_determining_MreD"/>
</dbReference>
<sequence>MRFFANGAILAFGFVLLALQASLAARVSLHPFTPNLVLPMVIFLGVQPDVGLLRGASLSFILGYLLDAFCGSPLGLSTFVLVATFMVARGAGIRLFLRGSLFQIALVFVASILAGGTILALRAIFSPPDPFPLDMPASGLAGDLVALFTSSAGDDAPRVGSVVGTITTMLGSALATAVVAPAIFATMRRLDALETRRRDAAEGAPAE</sequence>
<dbReference type="Proteomes" id="UP000034883">
    <property type="component" value="Chromosome"/>
</dbReference>
<evidence type="ECO:0000256" key="7">
    <source>
        <dbReference type="ARBA" id="ARBA00023136"/>
    </source>
</evidence>
<evidence type="ECO:0000256" key="4">
    <source>
        <dbReference type="ARBA" id="ARBA00022692"/>
    </source>
</evidence>
<dbReference type="GO" id="GO:0008360">
    <property type="term" value="P:regulation of cell shape"/>
    <property type="evidence" value="ECO:0007669"/>
    <property type="project" value="UniProtKB-KW"/>
</dbReference>
<dbReference type="STRING" id="927083.DB32_001749"/>
<protein>
    <submittedName>
        <fullName evidence="9">Uncharacterized protein</fullName>
    </submittedName>
</protein>
<evidence type="ECO:0000313" key="10">
    <source>
        <dbReference type="Proteomes" id="UP000034883"/>
    </source>
</evidence>
<keyword evidence="10" id="KW-1185">Reference proteome</keyword>
<dbReference type="OrthoDB" id="5511578at2"/>
<feature type="transmembrane region" description="Helical" evidence="8">
    <location>
        <begin position="162"/>
        <end position="187"/>
    </location>
</feature>
<evidence type="ECO:0000256" key="5">
    <source>
        <dbReference type="ARBA" id="ARBA00022960"/>
    </source>
</evidence>
<dbReference type="KEGG" id="samy:DB32_001749"/>
<dbReference type="RefSeq" id="WP_053231924.1">
    <property type="nucleotide sequence ID" value="NZ_CP011125.1"/>
</dbReference>
<feature type="transmembrane region" description="Helical" evidence="8">
    <location>
        <begin position="61"/>
        <end position="88"/>
    </location>
</feature>